<dbReference type="PANTHER" id="PTHR15069:SF1">
    <property type="entry name" value="PROTEASOME ASSEMBLY CHAPERONE 1"/>
    <property type="match status" value="1"/>
</dbReference>
<name>A0A674B858_SALTR</name>
<dbReference type="Pfam" id="PF16094">
    <property type="entry name" value="PAC1"/>
    <property type="match status" value="2"/>
</dbReference>
<dbReference type="GO" id="GO:0005783">
    <property type="term" value="C:endoplasmic reticulum"/>
    <property type="evidence" value="ECO:0007669"/>
    <property type="project" value="InterPro"/>
</dbReference>
<dbReference type="OMA" id="KSTCYIV"/>
<evidence type="ECO:0000313" key="4">
    <source>
        <dbReference type="Ensembl" id="ENSSTUP00000067620.1"/>
    </source>
</evidence>
<reference evidence="4" key="1">
    <citation type="submission" date="2025-08" db="UniProtKB">
        <authorList>
            <consortium name="Ensembl"/>
        </authorList>
    </citation>
    <scope>IDENTIFICATION</scope>
</reference>
<sequence>MAIFFGEVLSVYSCAVEEGDEDLDENEEDEQIHREIEEKSTCYIVFGCLQNRGLNVMVLSDSPVAEYKTPDYLYGSTIPFIHSLKSSAYKCQAFCPAVEQRNILTGQPAAVLSHCQVHQIPAVLYQCYSVISPDLVTMETYKPALTSLSKLVKLESCPSADVLRKSARLRVTCILKCGGFILTQ</sequence>
<evidence type="ECO:0000313" key="5">
    <source>
        <dbReference type="Proteomes" id="UP000472277"/>
    </source>
</evidence>
<evidence type="ECO:0000256" key="3">
    <source>
        <dbReference type="ARBA" id="ARBA00023186"/>
    </source>
</evidence>
<dbReference type="InParanoid" id="A0A674B858"/>
<keyword evidence="5" id="KW-1185">Reference proteome</keyword>
<dbReference type="PANTHER" id="PTHR15069">
    <property type="entry name" value="PROTEASOME ASSEMBLY CHAPERONE 1"/>
    <property type="match status" value="1"/>
</dbReference>
<dbReference type="GO" id="GO:0080129">
    <property type="term" value="P:proteasome core complex assembly"/>
    <property type="evidence" value="ECO:0007669"/>
    <property type="project" value="TreeGrafter"/>
</dbReference>
<dbReference type="GO" id="GO:0070628">
    <property type="term" value="F:proteasome binding"/>
    <property type="evidence" value="ECO:0007669"/>
    <property type="project" value="TreeGrafter"/>
</dbReference>
<proteinExistence type="inferred from homology"/>
<dbReference type="Proteomes" id="UP000472277">
    <property type="component" value="Chromosome 15"/>
</dbReference>
<protein>
    <recommendedName>
        <fullName evidence="2">Proteasome assembly chaperone 1</fullName>
    </recommendedName>
</protein>
<evidence type="ECO:0000256" key="1">
    <source>
        <dbReference type="ARBA" id="ARBA00005261"/>
    </source>
</evidence>
<dbReference type="GeneTree" id="ENSGT00500000044950"/>
<dbReference type="AlphaFoldDB" id="A0A674B858"/>
<dbReference type="InterPro" id="IPR016565">
    <property type="entry name" value="Proteasome_assmbl_chp_1"/>
</dbReference>
<dbReference type="Ensembl" id="ENSSTUT00000071707.1">
    <property type="protein sequence ID" value="ENSSTUP00000067620.1"/>
    <property type="gene ID" value="ENSSTUG00000029573.1"/>
</dbReference>
<reference evidence="4" key="2">
    <citation type="submission" date="2025-09" db="UniProtKB">
        <authorList>
            <consortium name="Ensembl"/>
        </authorList>
    </citation>
    <scope>IDENTIFICATION</scope>
</reference>
<organism evidence="4 5">
    <name type="scientific">Salmo trutta</name>
    <name type="common">Brown trout</name>
    <dbReference type="NCBI Taxonomy" id="8032"/>
    <lineage>
        <taxon>Eukaryota</taxon>
        <taxon>Metazoa</taxon>
        <taxon>Chordata</taxon>
        <taxon>Craniata</taxon>
        <taxon>Vertebrata</taxon>
        <taxon>Euteleostomi</taxon>
        <taxon>Actinopterygii</taxon>
        <taxon>Neopterygii</taxon>
        <taxon>Teleostei</taxon>
        <taxon>Protacanthopterygii</taxon>
        <taxon>Salmoniformes</taxon>
        <taxon>Salmonidae</taxon>
        <taxon>Salmoninae</taxon>
        <taxon>Salmo</taxon>
    </lineage>
</organism>
<accession>A0A674B858</accession>
<comment type="similarity">
    <text evidence="1">Belongs to the PSMG1 family.</text>
</comment>
<keyword evidence="3" id="KW-0143">Chaperone</keyword>
<evidence type="ECO:0000256" key="2">
    <source>
        <dbReference type="ARBA" id="ARBA00019180"/>
    </source>
</evidence>